<dbReference type="RefSeq" id="WP_092734755.1">
    <property type="nucleotide sequence ID" value="NZ_FNPC01000012.1"/>
</dbReference>
<proteinExistence type="predicted"/>
<accession>A0A1H3NB60</accession>
<dbReference type="InterPro" id="IPR036388">
    <property type="entry name" value="WH-like_DNA-bd_sf"/>
</dbReference>
<sequence length="118" mass="13078">MPTAFPYHTPVDHTPRQRTNVVVANERQTDVLQAVSSDTAQQILATLDDDPATASDIAEAIDTSIQNAKYHLDHLCEADLVEVADTWYSRKGVEMTVYALSVEDLVIQFGDFIPETSQ</sequence>
<dbReference type="Gene3D" id="1.10.10.10">
    <property type="entry name" value="Winged helix-like DNA-binding domain superfamily/Winged helix DNA-binding domain"/>
    <property type="match status" value="1"/>
</dbReference>
<dbReference type="Pfam" id="PF12840">
    <property type="entry name" value="HTH_20"/>
    <property type="match status" value="1"/>
</dbReference>
<dbReference type="Proteomes" id="UP000199079">
    <property type="component" value="Unassembled WGS sequence"/>
</dbReference>
<dbReference type="InterPro" id="IPR036390">
    <property type="entry name" value="WH_DNA-bd_sf"/>
</dbReference>
<keyword evidence="2" id="KW-1185">Reference proteome</keyword>
<gene>
    <name evidence="1" type="ORF">SAMN05216564_11231</name>
</gene>
<dbReference type="EMBL" id="FNPC01000012">
    <property type="protein sequence ID" value="SDY86098.1"/>
    <property type="molecule type" value="Genomic_DNA"/>
</dbReference>
<dbReference type="OrthoDB" id="11368at2157"/>
<name>A0A1H3NB60_9EURY</name>
<protein>
    <submittedName>
        <fullName evidence="1">Helix-turn-helix domain-containing protein</fullName>
    </submittedName>
</protein>
<dbReference type="AlphaFoldDB" id="A0A1H3NB60"/>
<organism evidence="1 2">
    <name type="scientific">Halopenitus persicus</name>
    <dbReference type="NCBI Taxonomy" id="1048396"/>
    <lineage>
        <taxon>Archaea</taxon>
        <taxon>Methanobacteriati</taxon>
        <taxon>Methanobacteriota</taxon>
        <taxon>Stenosarchaea group</taxon>
        <taxon>Halobacteria</taxon>
        <taxon>Halobacteriales</taxon>
        <taxon>Haloferacaceae</taxon>
        <taxon>Halopenitus</taxon>
    </lineage>
</organism>
<evidence type="ECO:0000313" key="2">
    <source>
        <dbReference type="Proteomes" id="UP000199079"/>
    </source>
</evidence>
<evidence type="ECO:0000313" key="1">
    <source>
        <dbReference type="EMBL" id="SDY86098.1"/>
    </source>
</evidence>
<dbReference type="CDD" id="cd00090">
    <property type="entry name" value="HTH_ARSR"/>
    <property type="match status" value="1"/>
</dbReference>
<dbReference type="InterPro" id="IPR011991">
    <property type="entry name" value="ArsR-like_HTH"/>
</dbReference>
<reference evidence="2" key="1">
    <citation type="submission" date="2016-10" db="EMBL/GenBank/DDBJ databases">
        <authorList>
            <person name="Varghese N."/>
            <person name="Submissions S."/>
        </authorList>
    </citation>
    <scope>NUCLEOTIDE SEQUENCE [LARGE SCALE GENOMIC DNA]</scope>
    <source>
        <strain evidence="2">DC30,IBRC 10041,KCTC 4046</strain>
    </source>
</reference>
<dbReference type="SUPFAM" id="SSF46785">
    <property type="entry name" value="Winged helix' DNA-binding domain"/>
    <property type="match status" value="1"/>
</dbReference>